<dbReference type="EMBL" id="EQ962653">
    <property type="protein sequence ID" value="EED21202.1"/>
    <property type="molecule type" value="Genomic_DNA"/>
</dbReference>
<dbReference type="AlphaFoldDB" id="B8M0A5"/>
<keyword evidence="3" id="KW-1185">Reference proteome</keyword>
<protein>
    <submittedName>
        <fullName evidence="2">Uncharacterized protein</fullName>
    </submittedName>
</protein>
<sequence>MRAQGRKLGSVTVTVDLNQFSNSIPKAYIVPETELRYGEALQYFDRYRELHPDATVPPNYQTFKSFLVWASLLKEGRIEDSPLGNNPDGTPRILPCVDTMKSFLRRFIAAWSRTDRPEIPRRVATAMKDYVQGDMIIQAPLSTAEMPKPCLAPNDLAALLKHLWCNDSYNYRGKCADRQRVALSFATLVYCFTSARTGEVHESTARRKASRSQCQSGGVEEHNLIFSAKAMAACYKHFELSVEVVEGEVMIVLSYKRLFVKGFRKRKAWELPLHVFYETYVLDQPLMFNPILFFLPMAAADHVFMGYTSAIDILDAADKAAEAYGSGNVNDSHVLFKYAMRQDIAEFPVLRPFTELKIEDATGRARGADSFAKQFAELGHRAGYPDRITARACRRWALMEADRNGSENARMKLAGHLDRRQFSKAYAHPLSDIDGQASYLGTRDRRGHITNRRGMELQKHQVVWESLPAKLEFEFEERNDVAAIQKEMQNLDEELKSSVAMDAVREIELEKRRLQYRKRSLYDQELQRFHRTNPDMTNSEACLPFHYTRRVMPDRDLLAELLPRLGKLRSDDGRKAVQALENLCVTDTTICYRRGIHPLDGDQCGSCGTCIEDLFAHRRWYHLYRCYQSKLSKMGNDEFADFCFECDLWINNKLEWDQHCQHHLDTPETLVRCDPIIFRNALVKAGYCPFCLGDNDQDANSRVRQFIDKSKWHDHIESHLESLTVDFTCCHPACSMNCDSLSDLVQHLWDRHYFRRLRGRKRKVEEL</sequence>
<reference evidence="3" key="1">
    <citation type="journal article" date="2015" name="Genome Announc.">
        <title>Genome sequence of the AIDS-associated pathogen Penicillium marneffei (ATCC18224) and its near taxonomic relative Talaromyces stipitatus (ATCC10500).</title>
        <authorList>
            <person name="Nierman W.C."/>
            <person name="Fedorova-Abrams N.D."/>
            <person name="Andrianopoulos A."/>
        </authorList>
    </citation>
    <scope>NUCLEOTIDE SEQUENCE [LARGE SCALE GENOMIC DNA]</scope>
    <source>
        <strain evidence="3">ATCC 10500 / CBS 375.48 / QM 6759 / NRRL 1006</strain>
    </source>
</reference>
<dbReference type="Proteomes" id="UP000001745">
    <property type="component" value="Unassembled WGS sequence"/>
</dbReference>
<dbReference type="PhylomeDB" id="B8M0A5"/>
<feature type="coiled-coil region" evidence="1">
    <location>
        <begin position="474"/>
        <end position="501"/>
    </location>
</feature>
<dbReference type="STRING" id="441959.B8M0A5"/>
<dbReference type="OrthoDB" id="4357582at2759"/>
<dbReference type="InParanoid" id="B8M0A5"/>
<evidence type="ECO:0000313" key="2">
    <source>
        <dbReference type="EMBL" id="EED21202.1"/>
    </source>
</evidence>
<organism evidence="2 3">
    <name type="scientific">Talaromyces stipitatus (strain ATCC 10500 / CBS 375.48 / QM 6759 / NRRL 1006)</name>
    <name type="common">Penicillium stipitatum</name>
    <dbReference type="NCBI Taxonomy" id="441959"/>
    <lineage>
        <taxon>Eukaryota</taxon>
        <taxon>Fungi</taxon>
        <taxon>Dikarya</taxon>
        <taxon>Ascomycota</taxon>
        <taxon>Pezizomycotina</taxon>
        <taxon>Eurotiomycetes</taxon>
        <taxon>Eurotiomycetidae</taxon>
        <taxon>Eurotiales</taxon>
        <taxon>Trichocomaceae</taxon>
        <taxon>Talaromyces</taxon>
        <taxon>Talaromyces sect. Talaromyces</taxon>
    </lineage>
</organism>
<dbReference type="PANTHER" id="PTHR37535:SF3">
    <property type="entry name" value="FLUG DOMAIN-CONTAINING PROTEIN"/>
    <property type="match status" value="1"/>
</dbReference>
<name>B8M0A5_TALSN</name>
<accession>B8M0A5</accession>
<evidence type="ECO:0000313" key="3">
    <source>
        <dbReference type="Proteomes" id="UP000001745"/>
    </source>
</evidence>
<evidence type="ECO:0000256" key="1">
    <source>
        <dbReference type="SAM" id="Coils"/>
    </source>
</evidence>
<dbReference type="HOGENOM" id="CLU_003121_2_1_1"/>
<keyword evidence="1" id="KW-0175">Coiled coil</keyword>
<dbReference type="PANTHER" id="PTHR37535">
    <property type="entry name" value="FLUG DOMAIN PROTEIN"/>
    <property type="match status" value="1"/>
</dbReference>
<proteinExistence type="predicted"/>
<dbReference type="Pfam" id="PF11917">
    <property type="entry name" value="DUF3435"/>
    <property type="match status" value="1"/>
</dbReference>
<dbReference type="InterPro" id="IPR021842">
    <property type="entry name" value="DUF3435"/>
</dbReference>
<dbReference type="GeneID" id="8101526"/>
<dbReference type="RefSeq" id="XP_002478165.1">
    <property type="nucleotide sequence ID" value="XM_002478120.1"/>
</dbReference>
<dbReference type="VEuPathDB" id="FungiDB:TSTA_084330"/>
<gene>
    <name evidence="2" type="ORF">TSTA_084330</name>
</gene>
<dbReference type="eggNOG" id="ENOG502SH56">
    <property type="taxonomic scope" value="Eukaryota"/>
</dbReference>
<dbReference type="OMA" id="WALMEAD"/>